<protein>
    <submittedName>
        <fullName evidence="4">SDR family oxidoreductase</fullName>
    </submittedName>
</protein>
<dbReference type="Gene3D" id="3.40.50.720">
    <property type="entry name" value="NAD(P)-binding Rossmann-like Domain"/>
    <property type="match status" value="1"/>
</dbReference>
<dbReference type="GO" id="GO:0016020">
    <property type="term" value="C:membrane"/>
    <property type="evidence" value="ECO:0007669"/>
    <property type="project" value="TreeGrafter"/>
</dbReference>
<dbReference type="InterPro" id="IPR020904">
    <property type="entry name" value="Sc_DH/Rdtase_CS"/>
</dbReference>
<evidence type="ECO:0000313" key="4">
    <source>
        <dbReference type="EMBL" id="NML64810.1"/>
    </source>
</evidence>
<organism evidence="4 5">
    <name type="scientific">Hymenobacter polaris</name>
    <dbReference type="NCBI Taxonomy" id="2682546"/>
    <lineage>
        <taxon>Bacteria</taxon>
        <taxon>Pseudomonadati</taxon>
        <taxon>Bacteroidota</taxon>
        <taxon>Cytophagia</taxon>
        <taxon>Cytophagales</taxon>
        <taxon>Hymenobacteraceae</taxon>
        <taxon>Hymenobacter</taxon>
    </lineage>
</organism>
<keyword evidence="5" id="KW-1185">Reference proteome</keyword>
<comment type="caution">
    <text evidence="4">The sequence shown here is derived from an EMBL/GenBank/DDBJ whole genome shotgun (WGS) entry which is preliminary data.</text>
</comment>
<dbReference type="PANTHER" id="PTHR44196">
    <property type="entry name" value="DEHYDROGENASE/REDUCTASE SDR FAMILY MEMBER 7B"/>
    <property type="match status" value="1"/>
</dbReference>
<dbReference type="PRINTS" id="PR00080">
    <property type="entry name" value="SDRFAMILY"/>
</dbReference>
<dbReference type="RefSeq" id="WP_169530087.1">
    <property type="nucleotide sequence ID" value="NZ_JABBGH010000001.1"/>
</dbReference>
<evidence type="ECO:0000256" key="1">
    <source>
        <dbReference type="ARBA" id="ARBA00006484"/>
    </source>
</evidence>
<dbReference type="CDD" id="cd05233">
    <property type="entry name" value="SDR_c"/>
    <property type="match status" value="1"/>
</dbReference>
<dbReference type="PROSITE" id="PS00061">
    <property type="entry name" value="ADH_SHORT"/>
    <property type="match status" value="1"/>
</dbReference>
<comment type="similarity">
    <text evidence="1 3">Belongs to the short-chain dehydrogenases/reductases (SDR) family.</text>
</comment>
<reference evidence="4 5" key="1">
    <citation type="submission" date="2020-04" db="EMBL/GenBank/DDBJ databases">
        <title>Hymenobacter polaris sp. nov., isolated from Arctic soil.</title>
        <authorList>
            <person name="Dahal R.H."/>
        </authorList>
    </citation>
    <scope>NUCLEOTIDE SEQUENCE [LARGE SCALE GENOMIC DNA]</scope>
    <source>
        <strain evidence="4 5">RP-2-7</strain>
    </source>
</reference>
<sequence length="264" mass="28395">MPTIPSQMALVTGATSGIGYELARLFAQDGINLALVARRQPELEAVKADFERQYGIRVSCLAADLSAPGQAAAVYRQCQEQGWQLDYLVNNAGFGSYKDVVQEDAALYEDMLTLNVLAVTTLTTLVARDMVRRRTGRILNVGSTSAFQPVPHMAVYGASKSYIMNFTEALHAELRGTGVTATVLSPGVTATNFLARADMGGWSQAQGKLPTATAVAKAGYRAMQQGELNVVTGLKNKLLALGISLVPFRKLKLAMATRFMREGT</sequence>
<dbReference type="AlphaFoldDB" id="A0A7Y0ACH6"/>
<evidence type="ECO:0000313" key="5">
    <source>
        <dbReference type="Proteomes" id="UP000559626"/>
    </source>
</evidence>
<dbReference type="GO" id="GO:0016491">
    <property type="term" value="F:oxidoreductase activity"/>
    <property type="evidence" value="ECO:0007669"/>
    <property type="project" value="UniProtKB-KW"/>
</dbReference>
<evidence type="ECO:0000256" key="2">
    <source>
        <dbReference type="ARBA" id="ARBA00023002"/>
    </source>
</evidence>
<dbReference type="Pfam" id="PF00106">
    <property type="entry name" value="adh_short"/>
    <property type="match status" value="1"/>
</dbReference>
<dbReference type="Proteomes" id="UP000559626">
    <property type="component" value="Unassembled WGS sequence"/>
</dbReference>
<dbReference type="SUPFAM" id="SSF51735">
    <property type="entry name" value="NAD(P)-binding Rossmann-fold domains"/>
    <property type="match status" value="1"/>
</dbReference>
<gene>
    <name evidence="4" type="ORF">HHL22_06290</name>
</gene>
<evidence type="ECO:0000256" key="3">
    <source>
        <dbReference type="RuleBase" id="RU000363"/>
    </source>
</evidence>
<name>A0A7Y0ACH6_9BACT</name>
<dbReference type="InterPro" id="IPR036291">
    <property type="entry name" value="NAD(P)-bd_dom_sf"/>
</dbReference>
<keyword evidence="2" id="KW-0560">Oxidoreductase</keyword>
<proteinExistence type="inferred from homology"/>
<dbReference type="PIRSF" id="PIRSF000126">
    <property type="entry name" value="11-beta-HSD1"/>
    <property type="match status" value="1"/>
</dbReference>
<dbReference type="PANTHER" id="PTHR44196:SF2">
    <property type="entry name" value="SHORT-CHAIN DEHYDROGENASE-RELATED"/>
    <property type="match status" value="1"/>
</dbReference>
<dbReference type="EMBL" id="JABBGH010000001">
    <property type="protein sequence ID" value="NML64810.1"/>
    <property type="molecule type" value="Genomic_DNA"/>
</dbReference>
<dbReference type="InterPro" id="IPR002347">
    <property type="entry name" value="SDR_fam"/>
</dbReference>
<accession>A0A7Y0ACH6</accession>
<dbReference type="PRINTS" id="PR00081">
    <property type="entry name" value="GDHRDH"/>
</dbReference>